<dbReference type="PROSITE" id="PS00079">
    <property type="entry name" value="MULTICOPPER_OXIDASE1"/>
    <property type="match status" value="1"/>
</dbReference>
<proteinExistence type="inferred from homology"/>
<dbReference type="InterPro" id="IPR011707">
    <property type="entry name" value="Cu-oxidase-like_N"/>
</dbReference>
<dbReference type="Pfam" id="PF07731">
    <property type="entry name" value="Cu-oxidase_2"/>
    <property type="match status" value="1"/>
</dbReference>
<feature type="domain" description="Plastocyanin-like" evidence="5">
    <location>
        <begin position="219"/>
        <end position="388"/>
    </location>
</feature>
<dbReference type="FunFam" id="2.60.40.420:FF:000021">
    <property type="entry name" value="Extracellular dihydrogeodin oxidase/laccase"/>
    <property type="match status" value="1"/>
</dbReference>
<dbReference type="InterPro" id="IPR045087">
    <property type="entry name" value="Cu-oxidase_fam"/>
</dbReference>
<dbReference type="InterPro" id="IPR011706">
    <property type="entry name" value="Cu-oxidase_C"/>
</dbReference>
<feature type="domain" description="Plastocyanin-like" evidence="7">
    <location>
        <begin position="93"/>
        <end position="209"/>
    </location>
</feature>
<gene>
    <name evidence="8" type="ORF">IMSHALPRED_002257</name>
</gene>
<keyword evidence="4" id="KW-0186">Copper</keyword>
<dbReference type="Pfam" id="PF07732">
    <property type="entry name" value="Cu-oxidase_3"/>
    <property type="match status" value="1"/>
</dbReference>
<comment type="similarity">
    <text evidence="1">Belongs to the multicopper oxidase family.</text>
</comment>
<organism evidence="8 9">
    <name type="scientific">Imshaugia aleurites</name>
    <dbReference type="NCBI Taxonomy" id="172621"/>
    <lineage>
        <taxon>Eukaryota</taxon>
        <taxon>Fungi</taxon>
        <taxon>Dikarya</taxon>
        <taxon>Ascomycota</taxon>
        <taxon>Pezizomycotina</taxon>
        <taxon>Lecanoromycetes</taxon>
        <taxon>OSLEUM clade</taxon>
        <taxon>Lecanoromycetidae</taxon>
        <taxon>Lecanorales</taxon>
        <taxon>Lecanorineae</taxon>
        <taxon>Parmeliaceae</taxon>
        <taxon>Imshaugia</taxon>
    </lineage>
</organism>
<keyword evidence="9" id="KW-1185">Reference proteome</keyword>
<keyword evidence="3" id="KW-0560">Oxidoreductase</keyword>
<dbReference type="PANTHER" id="PTHR11709:SF71">
    <property type="entry name" value="OXIDOREDUCTASE TPCJ"/>
    <property type="match status" value="1"/>
</dbReference>
<accession>A0A8H3IIG4</accession>
<dbReference type="Proteomes" id="UP000664534">
    <property type="component" value="Unassembled WGS sequence"/>
</dbReference>
<evidence type="ECO:0000256" key="1">
    <source>
        <dbReference type="ARBA" id="ARBA00010609"/>
    </source>
</evidence>
<dbReference type="EMBL" id="CAJPDT010000014">
    <property type="protein sequence ID" value="CAF9914844.1"/>
    <property type="molecule type" value="Genomic_DNA"/>
</dbReference>
<dbReference type="InterPro" id="IPR008972">
    <property type="entry name" value="Cupredoxin"/>
</dbReference>
<evidence type="ECO:0000313" key="9">
    <source>
        <dbReference type="Proteomes" id="UP000664534"/>
    </source>
</evidence>
<name>A0A8H3IIG4_9LECA</name>
<dbReference type="GO" id="GO:0005507">
    <property type="term" value="F:copper ion binding"/>
    <property type="evidence" value="ECO:0007669"/>
    <property type="project" value="InterPro"/>
</dbReference>
<dbReference type="InterPro" id="IPR002355">
    <property type="entry name" value="Cu_oxidase_Cu_BS"/>
</dbReference>
<protein>
    <recommendedName>
        <fullName evidence="10">Laccase</fullName>
    </recommendedName>
</protein>
<reference evidence="8" key="1">
    <citation type="submission" date="2021-03" db="EMBL/GenBank/DDBJ databases">
        <authorList>
            <person name="Tagirdzhanova G."/>
        </authorList>
    </citation>
    <scope>NUCLEOTIDE SEQUENCE</scope>
</reference>
<dbReference type="OrthoDB" id="2121828at2759"/>
<dbReference type="CDD" id="cd13880">
    <property type="entry name" value="CuRO_2_MaLCC_like"/>
    <property type="match status" value="1"/>
</dbReference>
<comment type="caution">
    <text evidence="8">The sequence shown here is derived from an EMBL/GenBank/DDBJ whole genome shotgun (WGS) entry which is preliminary data.</text>
</comment>
<evidence type="ECO:0000256" key="3">
    <source>
        <dbReference type="ARBA" id="ARBA00023002"/>
    </source>
</evidence>
<sequence length="634" mass="70714">MLSFSPSWERYGLQKPLPLSEINVHVNPVTEMRHFKCEYPTLVGWENCNTNSSRSCWLRDTASSQPLFNQYDINTDYEKFWPPGVKREFWLNVTGQTISPDGYLKPLGKVLNNTYPGPLLEACWGDDITVHVTNYLQDNGSTIHWHGIRQLHTNAADGVNGVTQCPIAPQETFTYNFKATQYGHTWYHSHYSLQYPDGVAGPLLIHGPSSADWDEALDPILISDWSHRSAFQDFQIELGSNVTGGARGKDPAMQSVLLHGTGNYTCTSTDNPDLCVPAKDRKPIFTKIFQKGKRYLIRLINSSTESGLIFSIDNHLLEIVTTDFVPIYPFKNESIQVNIGQRYSVIVEADPSAPVQADGNYWIRTIVAKNGGNVPTYSNQTGIIRYDPSSTAFPTSTMASFNLNISDPPLESLVPVVPWAVDNHAVNNVLVDTFEALIDESPTHYYLRWDLTSTPLWLNFSNPTILNLDNTTFDPYYAVVPENYSQGYVYLVITNTNLPGFPGKVPAEANHPIHLHGHDFVILAQSATPYNVTTSINTFNFSNPPRRDVALLPIGGYLAIAFKPDNPGVWLLHCHIAWHASSGLALQILERQSDIIPTIGSLVPTEETCATWDTWIAEEHGDFGPGNDQDDSGI</sequence>
<dbReference type="InterPro" id="IPR033138">
    <property type="entry name" value="Cu_oxidase_CS"/>
</dbReference>
<evidence type="ECO:0000313" key="8">
    <source>
        <dbReference type="EMBL" id="CAF9914844.1"/>
    </source>
</evidence>
<evidence type="ECO:0000256" key="2">
    <source>
        <dbReference type="ARBA" id="ARBA00022723"/>
    </source>
</evidence>
<dbReference type="FunFam" id="2.60.40.420:FF:000045">
    <property type="entry name" value="Laccase 2"/>
    <property type="match status" value="1"/>
</dbReference>
<dbReference type="AlphaFoldDB" id="A0A8H3IIG4"/>
<dbReference type="SUPFAM" id="SSF49503">
    <property type="entry name" value="Cupredoxins"/>
    <property type="match status" value="3"/>
</dbReference>
<dbReference type="PROSITE" id="PS00080">
    <property type="entry name" value="MULTICOPPER_OXIDASE2"/>
    <property type="match status" value="1"/>
</dbReference>
<dbReference type="CDD" id="cd13854">
    <property type="entry name" value="CuRO_1_MaLCC_like"/>
    <property type="match status" value="1"/>
</dbReference>
<evidence type="ECO:0000259" key="7">
    <source>
        <dbReference type="Pfam" id="PF07732"/>
    </source>
</evidence>
<evidence type="ECO:0000259" key="6">
    <source>
        <dbReference type="Pfam" id="PF07731"/>
    </source>
</evidence>
<dbReference type="Gene3D" id="2.60.40.420">
    <property type="entry name" value="Cupredoxins - blue copper proteins"/>
    <property type="match status" value="3"/>
</dbReference>
<dbReference type="InterPro" id="IPR001117">
    <property type="entry name" value="Cu-oxidase_2nd"/>
</dbReference>
<feature type="domain" description="Plastocyanin-like" evidence="6">
    <location>
        <begin position="466"/>
        <end position="592"/>
    </location>
</feature>
<dbReference type="GO" id="GO:0016491">
    <property type="term" value="F:oxidoreductase activity"/>
    <property type="evidence" value="ECO:0007669"/>
    <property type="project" value="UniProtKB-KW"/>
</dbReference>
<keyword evidence="2" id="KW-0479">Metal-binding</keyword>
<dbReference type="Pfam" id="PF00394">
    <property type="entry name" value="Cu-oxidase"/>
    <property type="match status" value="1"/>
</dbReference>
<evidence type="ECO:0000259" key="5">
    <source>
        <dbReference type="Pfam" id="PF00394"/>
    </source>
</evidence>
<dbReference type="PANTHER" id="PTHR11709">
    <property type="entry name" value="MULTI-COPPER OXIDASE"/>
    <property type="match status" value="1"/>
</dbReference>
<evidence type="ECO:0000256" key="4">
    <source>
        <dbReference type="ARBA" id="ARBA00023008"/>
    </source>
</evidence>
<dbReference type="CDD" id="cd13901">
    <property type="entry name" value="CuRO_3_MaLCC_like"/>
    <property type="match status" value="1"/>
</dbReference>
<evidence type="ECO:0008006" key="10">
    <source>
        <dbReference type="Google" id="ProtNLM"/>
    </source>
</evidence>